<dbReference type="GeneID" id="2903462"/>
<sequence>MNFNHQQNKGGQQQQPNPQQQAQRNAFPALPPQLANLTPQQLQQLRNQPQFQTLMKNYMQRQQMMNQQEQAQMQGQTPTSTFMNSQNVHPSQQFNQQTPLMNQQTQQTQQAPGMQGNIAIPPRQPSMTIPTPQVQGMSIPQQIPSHIPQQMMQQQGRSGISPSSGMGPASVSPHVIAQQMIGSTAQGDPTGDRGASSQAPNELINKIPLKELSSTHEWSEKLKNEGKDIPTDLKVYESIIGKDSDFLKKKMEQVGDSKKMLDMLVKDIKTYSEIKQLRMNAITLSSKGQFNNSIWGEGYQGYGNGITNTATRLLLPHHNKRYSAVPDVMFTEREINDRVLKRLRPSETQQLVPIRLEFDQERDKFKLRDTFLWDLNEDVLPLENFVALLIEDYKFIPPHHAQTILASIREQIRDFHRKPDKVMGELRVPIKIDVTINNTQLVDQFEWDILNFGESDPEDFARIMCDEMNLPGEFTTAIAHTIREQTQLFHKSLFLVGYSFDGSPVYEDEIRSHVLPSLRLSSHDNTAGFDSMVDDFFSILRNPATVPDFTPSLVKLTQLELERLDKEIERDSRRKRRHNLNDLTDASATSGSGLTSGRGTSSRRSALHMGRGGPVLPDLSDAPKTFRTPAPSSILPGGIDLGVPDIYGYNEVIVHRSQIKNPDYKPPPPTSEAELDTDNINNRVRYTNDRIMGRFLVSIKLPR</sequence>
<dbReference type="InterPro" id="IPR006939">
    <property type="entry name" value="SNF5"/>
</dbReference>
<keyword evidence="8" id="KW-1185">Reference proteome</keyword>
<evidence type="ECO:0000313" key="7">
    <source>
        <dbReference type="EMBL" id="CAG89206.2"/>
    </source>
</evidence>
<dbReference type="eggNOG" id="KOG1649">
    <property type="taxonomic scope" value="Eukaryota"/>
</dbReference>
<dbReference type="STRING" id="284592.Q6BLR0"/>
<dbReference type="HOGENOM" id="CLU_014087_1_0_1"/>
<dbReference type="Pfam" id="PF04855">
    <property type="entry name" value="SNF5"/>
    <property type="match status" value="1"/>
</dbReference>
<dbReference type="KEGG" id="dha:DEHA2F11418g"/>
<dbReference type="AlphaFoldDB" id="Q6BLR0"/>
<keyword evidence="5" id="KW-0539">Nucleus</keyword>
<evidence type="ECO:0000256" key="5">
    <source>
        <dbReference type="ARBA" id="ARBA00023242"/>
    </source>
</evidence>
<evidence type="ECO:0000256" key="4">
    <source>
        <dbReference type="ARBA" id="ARBA00023163"/>
    </source>
</evidence>
<keyword evidence="3" id="KW-0805">Transcription regulation</keyword>
<dbReference type="VEuPathDB" id="FungiDB:DEHA2F11418g"/>
<feature type="region of interest" description="Disordered" evidence="6">
    <location>
        <begin position="570"/>
        <end position="622"/>
    </location>
</feature>
<feature type="compositionally biased region" description="Low complexity" evidence="6">
    <location>
        <begin position="586"/>
        <end position="604"/>
    </location>
</feature>
<dbReference type="GO" id="GO:0000228">
    <property type="term" value="C:nuclear chromosome"/>
    <property type="evidence" value="ECO:0007669"/>
    <property type="project" value="InterPro"/>
</dbReference>
<dbReference type="Proteomes" id="UP000000599">
    <property type="component" value="Chromosome F"/>
</dbReference>
<evidence type="ECO:0000256" key="3">
    <source>
        <dbReference type="ARBA" id="ARBA00023015"/>
    </source>
</evidence>
<accession>Q6BLR0</accession>
<gene>
    <name evidence="7" type="ordered locus">DEHA2F11418g</name>
</gene>
<keyword evidence="4" id="KW-0804">Transcription</keyword>
<evidence type="ECO:0000313" key="8">
    <source>
        <dbReference type="Proteomes" id="UP000000599"/>
    </source>
</evidence>
<proteinExistence type="inferred from homology"/>
<evidence type="ECO:0000256" key="6">
    <source>
        <dbReference type="SAM" id="MobiDB-lite"/>
    </source>
</evidence>
<dbReference type="InParanoid" id="Q6BLR0"/>
<dbReference type="GO" id="GO:0006338">
    <property type="term" value="P:chromatin remodeling"/>
    <property type="evidence" value="ECO:0007669"/>
    <property type="project" value="InterPro"/>
</dbReference>
<comment type="similarity">
    <text evidence="2">Belongs to the SNF5 family.</text>
</comment>
<organism evidence="7 8">
    <name type="scientific">Debaryomyces hansenii (strain ATCC 36239 / CBS 767 / BCRC 21394 / JCM 1990 / NBRC 0083 / IGC 2968)</name>
    <name type="common">Yeast</name>
    <name type="synonym">Torulaspora hansenii</name>
    <dbReference type="NCBI Taxonomy" id="284592"/>
    <lineage>
        <taxon>Eukaryota</taxon>
        <taxon>Fungi</taxon>
        <taxon>Dikarya</taxon>
        <taxon>Ascomycota</taxon>
        <taxon>Saccharomycotina</taxon>
        <taxon>Pichiomycetes</taxon>
        <taxon>Debaryomycetaceae</taxon>
        <taxon>Debaryomyces</taxon>
    </lineage>
</organism>
<evidence type="ECO:0000256" key="1">
    <source>
        <dbReference type="ARBA" id="ARBA00004123"/>
    </source>
</evidence>
<name>Q6BLR0_DEBHA</name>
<reference evidence="7 8" key="1">
    <citation type="journal article" date="2004" name="Nature">
        <title>Genome evolution in yeasts.</title>
        <authorList>
            <consortium name="Genolevures"/>
            <person name="Dujon B."/>
            <person name="Sherman D."/>
            <person name="Fischer G."/>
            <person name="Durrens P."/>
            <person name="Casaregola S."/>
            <person name="Lafontaine I."/>
            <person name="de Montigny J."/>
            <person name="Marck C."/>
            <person name="Neuveglise C."/>
            <person name="Talla E."/>
            <person name="Goffard N."/>
            <person name="Frangeul L."/>
            <person name="Aigle M."/>
            <person name="Anthouard V."/>
            <person name="Babour A."/>
            <person name="Barbe V."/>
            <person name="Barnay S."/>
            <person name="Blanchin S."/>
            <person name="Beckerich J.M."/>
            <person name="Beyne E."/>
            <person name="Bleykasten C."/>
            <person name="Boisrame A."/>
            <person name="Boyer J."/>
            <person name="Cattolico L."/>
            <person name="Confanioleri F."/>
            <person name="de Daruvar A."/>
            <person name="Despons L."/>
            <person name="Fabre E."/>
            <person name="Fairhead C."/>
            <person name="Ferry-Dumazet H."/>
            <person name="Groppi A."/>
            <person name="Hantraye F."/>
            <person name="Hennequin C."/>
            <person name="Jauniaux N."/>
            <person name="Joyet P."/>
            <person name="Kachouri R."/>
            <person name="Kerrest A."/>
            <person name="Koszul R."/>
            <person name="Lemaire M."/>
            <person name="Lesur I."/>
            <person name="Ma L."/>
            <person name="Muller H."/>
            <person name="Nicaud J.M."/>
            <person name="Nikolski M."/>
            <person name="Oztas S."/>
            <person name="Ozier-Kalogeropoulos O."/>
            <person name="Pellenz S."/>
            <person name="Potier S."/>
            <person name="Richard G.F."/>
            <person name="Straub M.L."/>
            <person name="Suleau A."/>
            <person name="Swennene D."/>
            <person name="Tekaia F."/>
            <person name="Wesolowski-Louvel M."/>
            <person name="Westhof E."/>
            <person name="Wirth B."/>
            <person name="Zeniou-Meyer M."/>
            <person name="Zivanovic I."/>
            <person name="Bolotin-Fukuhara M."/>
            <person name="Thierry A."/>
            <person name="Bouchier C."/>
            <person name="Caudron B."/>
            <person name="Scarpelli C."/>
            <person name="Gaillardin C."/>
            <person name="Weissenbach J."/>
            <person name="Wincker P."/>
            <person name="Souciet J.L."/>
        </authorList>
    </citation>
    <scope>NUCLEOTIDE SEQUENCE [LARGE SCALE GENOMIC DNA]</scope>
    <source>
        <strain evidence="8">ATCC 36239 / CBS 767 / BCRC 21394 / JCM 1990 / NBRC 0083 / IGC 2968</strain>
    </source>
</reference>
<dbReference type="PANTHER" id="PTHR10019">
    <property type="entry name" value="SNF5"/>
    <property type="match status" value="1"/>
</dbReference>
<protein>
    <submittedName>
        <fullName evidence="7">DEHA2F11418p</fullName>
    </submittedName>
</protein>
<evidence type="ECO:0000256" key="2">
    <source>
        <dbReference type="ARBA" id="ARBA00010239"/>
    </source>
</evidence>
<dbReference type="EMBL" id="CR382138">
    <property type="protein sequence ID" value="CAG89206.2"/>
    <property type="molecule type" value="Genomic_DNA"/>
</dbReference>
<dbReference type="FunCoup" id="Q6BLR0">
    <property type="interactions" value="466"/>
</dbReference>
<dbReference type="OMA" id="EQVHMYH"/>
<comment type="subcellular location">
    <subcellularLocation>
        <location evidence="1">Nucleus</location>
    </subcellularLocation>
</comment>
<dbReference type="OrthoDB" id="515064at2759"/>
<dbReference type="RefSeq" id="XP_460861.2">
    <property type="nucleotide sequence ID" value="XM_460861.2"/>
</dbReference>
<feature type="region of interest" description="Disordered" evidence="6">
    <location>
        <begin position="1"/>
        <end position="23"/>
    </location>
</feature>